<evidence type="ECO:0000313" key="1">
    <source>
        <dbReference type="EMBL" id="QQP50596.1"/>
    </source>
</evidence>
<dbReference type="AlphaFoldDB" id="A0A7T8HIW8"/>
<evidence type="ECO:0000313" key="2">
    <source>
        <dbReference type="Proteomes" id="UP000595437"/>
    </source>
</evidence>
<sequence length="259" mass="28884">YKAREKQIGVVVSFDRGMVKFRISTLSLQGESPSKETGVQYVLDLLSKPESERLLHFDCVFDSAKHSISPCLDEEMEQWVACSVWPAHEERPSSRDRDPPLVCEGKKDNARLKQTFPMPWEATSEGVESIILSSDGVIGRSSLLKDPSKTVLFTRSRCYVEGRLVKFVKDVNYFRPGVSVQMDIVEADPNESQGVYDYVAVLVWIGQKPGEEDVVKEMENPTSYRAKVIKLAPPILGVGITSGVLHILNGSALLMSESF</sequence>
<accession>A0A7T8HIW8</accession>
<keyword evidence="2" id="KW-1185">Reference proteome</keyword>
<name>A0A7T8HIW8_CALRO</name>
<protein>
    <submittedName>
        <fullName evidence="1">Uncharacterized protein</fullName>
    </submittedName>
</protein>
<reference evidence="2" key="1">
    <citation type="submission" date="2021-01" db="EMBL/GenBank/DDBJ databases">
        <title>Caligus Genome Assembly.</title>
        <authorList>
            <person name="Gallardo-Escarate C."/>
        </authorList>
    </citation>
    <scope>NUCLEOTIDE SEQUENCE [LARGE SCALE GENOMIC DNA]</scope>
</reference>
<dbReference type="Proteomes" id="UP000595437">
    <property type="component" value="Chromosome 7"/>
</dbReference>
<dbReference type="EMBL" id="CP045896">
    <property type="protein sequence ID" value="QQP50596.1"/>
    <property type="molecule type" value="Genomic_DNA"/>
</dbReference>
<gene>
    <name evidence="1" type="ORF">FKW44_011645</name>
</gene>
<feature type="non-terminal residue" evidence="1">
    <location>
        <position position="1"/>
    </location>
</feature>
<proteinExistence type="predicted"/>
<organism evidence="1 2">
    <name type="scientific">Caligus rogercresseyi</name>
    <name type="common">Sea louse</name>
    <dbReference type="NCBI Taxonomy" id="217165"/>
    <lineage>
        <taxon>Eukaryota</taxon>
        <taxon>Metazoa</taxon>
        <taxon>Ecdysozoa</taxon>
        <taxon>Arthropoda</taxon>
        <taxon>Crustacea</taxon>
        <taxon>Multicrustacea</taxon>
        <taxon>Hexanauplia</taxon>
        <taxon>Copepoda</taxon>
        <taxon>Siphonostomatoida</taxon>
        <taxon>Caligidae</taxon>
        <taxon>Caligus</taxon>
    </lineage>
</organism>